<reference evidence="2" key="1">
    <citation type="submission" date="2021-07" db="EMBL/GenBank/DDBJ databases">
        <title>Complete genome sequence of Crassaminicella sp. 143-21, isolated from a deep-sea hydrothermal vent.</title>
        <authorList>
            <person name="Li X."/>
        </authorList>
    </citation>
    <scope>NUCLEOTIDE SEQUENCE</scope>
    <source>
        <strain evidence="2">143-21</strain>
    </source>
</reference>
<protein>
    <submittedName>
        <fullName evidence="2">PHP domain-containing protein</fullName>
    </submittedName>
</protein>
<evidence type="ECO:0000259" key="1">
    <source>
        <dbReference type="SMART" id="SM00481"/>
    </source>
</evidence>
<proteinExistence type="predicted"/>
<dbReference type="Pfam" id="PF02811">
    <property type="entry name" value="PHP"/>
    <property type="match status" value="1"/>
</dbReference>
<dbReference type="RefSeq" id="WP_218282781.1">
    <property type="nucleotide sequence ID" value="NZ_CP078093.1"/>
</dbReference>
<accession>A0ABX8RC97</accession>
<evidence type="ECO:0000313" key="2">
    <source>
        <dbReference type="EMBL" id="QXM06084.1"/>
    </source>
</evidence>
<dbReference type="PANTHER" id="PTHR42924:SF3">
    <property type="entry name" value="POLYMERASE_HISTIDINOL PHOSPHATASE N-TERMINAL DOMAIN-CONTAINING PROTEIN"/>
    <property type="match status" value="1"/>
</dbReference>
<evidence type="ECO:0000313" key="3">
    <source>
        <dbReference type="Proteomes" id="UP000886818"/>
    </source>
</evidence>
<sequence length="277" mass="31184">MKDIVDMHVHTSASDGIFSPAEIVGWAKKLGLKGVAITDHDTVDGIKEAVKASEKYDDFLVIPGIEFSTLYNKVEIHILGYFIDYKHPDMIRITEKIKNYRSKRAALIINKLIKLDYDLNVSEVKALSKEGAIGRPHIARLLVKKGYVSSVQEAFEKLLQKGKPAYVERFKLTVDEAIHIIKKSKGIPVLAHPGLIAAGVDIEQIIQKGIKGIEVYHSKHSKVHNKIYLELAKKYNLFVTGGSDYHDEMVDGIPAIGRVFVSYDLVKEMKKYFFEGF</sequence>
<dbReference type="InterPro" id="IPR052018">
    <property type="entry name" value="PHP_domain"/>
</dbReference>
<gene>
    <name evidence="2" type="ORF">KVH43_12135</name>
</gene>
<dbReference type="InterPro" id="IPR004013">
    <property type="entry name" value="PHP_dom"/>
</dbReference>
<organism evidence="2 3">
    <name type="scientific">Crassaminicella indica</name>
    <dbReference type="NCBI Taxonomy" id="2855394"/>
    <lineage>
        <taxon>Bacteria</taxon>
        <taxon>Bacillati</taxon>
        <taxon>Bacillota</taxon>
        <taxon>Clostridia</taxon>
        <taxon>Eubacteriales</taxon>
        <taxon>Clostridiaceae</taxon>
        <taxon>Crassaminicella</taxon>
    </lineage>
</organism>
<keyword evidence="3" id="KW-1185">Reference proteome</keyword>
<dbReference type="CDD" id="cd07438">
    <property type="entry name" value="PHP_HisPPase_AMP"/>
    <property type="match status" value="1"/>
</dbReference>
<dbReference type="EMBL" id="CP078093">
    <property type="protein sequence ID" value="QXM06084.1"/>
    <property type="molecule type" value="Genomic_DNA"/>
</dbReference>
<dbReference type="Proteomes" id="UP000886818">
    <property type="component" value="Chromosome"/>
</dbReference>
<dbReference type="PANTHER" id="PTHR42924">
    <property type="entry name" value="EXONUCLEASE"/>
    <property type="match status" value="1"/>
</dbReference>
<dbReference type="InterPro" id="IPR003141">
    <property type="entry name" value="Pol/His_phosphatase_N"/>
</dbReference>
<name>A0ABX8RC97_9CLOT</name>
<feature type="domain" description="Polymerase/histidinol phosphatase N-terminal" evidence="1">
    <location>
        <begin position="5"/>
        <end position="71"/>
    </location>
</feature>
<dbReference type="SMART" id="SM00481">
    <property type="entry name" value="POLIIIAc"/>
    <property type="match status" value="1"/>
</dbReference>